<keyword evidence="6" id="KW-1185">Reference proteome</keyword>
<evidence type="ECO:0000313" key="5">
    <source>
        <dbReference type="EMBL" id="EMS78210.1"/>
    </source>
</evidence>
<dbReference type="EMBL" id="APJX01000009">
    <property type="protein sequence ID" value="EMS78210.1"/>
    <property type="molecule type" value="Genomic_DNA"/>
</dbReference>
<dbReference type="InterPro" id="IPR050093">
    <property type="entry name" value="ABC_SmlMolc_Importer"/>
</dbReference>
<reference evidence="5 6" key="1">
    <citation type="journal article" date="2013" name="Genome Announc.">
        <title>Draft Genome Sequence of Desulfotignum phosphitoxidans DSM 13687 Strain FiPS-3.</title>
        <authorList>
            <person name="Poehlein A."/>
            <person name="Daniel R."/>
            <person name="Simeonova D.D."/>
        </authorList>
    </citation>
    <scope>NUCLEOTIDE SEQUENCE [LARGE SCALE GENOMIC DNA]</scope>
    <source>
        <strain evidence="5 6">DSM 13687</strain>
    </source>
</reference>
<proteinExistence type="predicted"/>
<sequence length="347" mass="39041">MISLKHIGLTLPEFSLTDICLEVHAHDFFALIGPTGSGKSLLLEGIMGIMPFTSGSLVFEGSDITRVPVENRQLALVYQDFALFPHLNVTQNILYGTWYHPISKKEARHRFDYLIAALGLEKIIHRYPYNLSGGEKQRVALARSLILNPKVLLLDEPLSALDPVFHDEARSLLKKVHKELKMTIIMVSHNFEEVLYLANRGAIIREGKIMQQGRIQTLFEKPDSRFTARFVGMKNIAAFERHGDVLKIAGTGLDIIAETPPAPDHHHLGIRPENILFHPTDTPPVCKNHFTGKITDIALYGVFTRIHIDVQGVLFEAVWPRNLVNEFCLEIGKTAAFEFHSASVHTF</sequence>
<dbReference type="SMART" id="SM00382">
    <property type="entry name" value="AAA"/>
    <property type="match status" value="1"/>
</dbReference>
<dbReference type="Pfam" id="PF00005">
    <property type="entry name" value="ABC_tran"/>
    <property type="match status" value="1"/>
</dbReference>
<dbReference type="InterPro" id="IPR003439">
    <property type="entry name" value="ABC_transporter-like_ATP-bd"/>
</dbReference>
<dbReference type="Gene3D" id="3.40.50.300">
    <property type="entry name" value="P-loop containing nucleotide triphosphate hydrolases"/>
    <property type="match status" value="1"/>
</dbReference>
<dbReference type="PANTHER" id="PTHR42781">
    <property type="entry name" value="SPERMIDINE/PUTRESCINE IMPORT ATP-BINDING PROTEIN POTA"/>
    <property type="match status" value="1"/>
</dbReference>
<dbReference type="GO" id="GO:0016887">
    <property type="term" value="F:ATP hydrolysis activity"/>
    <property type="evidence" value="ECO:0007669"/>
    <property type="project" value="InterPro"/>
</dbReference>
<dbReference type="InterPro" id="IPR008995">
    <property type="entry name" value="Mo/tungstate-bd_C_term_dom"/>
</dbReference>
<keyword evidence="2" id="KW-0547">Nucleotide-binding</keyword>
<name>S0FU50_9BACT</name>
<dbReference type="InterPro" id="IPR017871">
    <property type="entry name" value="ABC_transporter-like_CS"/>
</dbReference>
<evidence type="ECO:0000313" key="6">
    <source>
        <dbReference type="Proteomes" id="UP000014216"/>
    </source>
</evidence>
<dbReference type="Proteomes" id="UP000014216">
    <property type="component" value="Unassembled WGS sequence"/>
</dbReference>
<comment type="caution">
    <text evidence="5">The sequence shown here is derived from an EMBL/GenBank/DDBJ whole genome shotgun (WGS) entry which is preliminary data.</text>
</comment>
<evidence type="ECO:0000259" key="4">
    <source>
        <dbReference type="PROSITE" id="PS50893"/>
    </source>
</evidence>
<keyword evidence="3 5" id="KW-0067">ATP-binding</keyword>
<dbReference type="GO" id="GO:0022857">
    <property type="term" value="F:transmembrane transporter activity"/>
    <property type="evidence" value="ECO:0007669"/>
    <property type="project" value="InterPro"/>
</dbReference>
<dbReference type="Pfam" id="PF08402">
    <property type="entry name" value="TOBE_2"/>
    <property type="match status" value="1"/>
</dbReference>
<protein>
    <submittedName>
        <fullName evidence="5">Molybdate/tungstate import ATP-binding protein WtpC</fullName>
        <ecNumber evidence="5">3.6.3.-</ecNumber>
    </submittedName>
</protein>
<evidence type="ECO:0000256" key="1">
    <source>
        <dbReference type="ARBA" id="ARBA00022448"/>
    </source>
</evidence>
<dbReference type="PANTHER" id="PTHR42781:SF4">
    <property type="entry name" value="SPERMIDINE_PUTRESCINE IMPORT ATP-BINDING PROTEIN POTA"/>
    <property type="match status" value="1"/>
</dbReference>
<keyword evidence="1" id="KW-0813">Transport</keyword>
<dbReference type="SUPFAM" id="SSF50331">
    <property type="entry name" value="MOP-like"/>
    <property type="match status" value="1"/>
</dbReference>
<dbReference type="PROSITE" id="PS00211">
    <property type="entry name" value="ABC_TRANSPORTER_1"/>
    <property type="match status" value="1"/>
</dbReference>
<organism evidence="5 6">
    <name type="scientific">Desulfotignum phosphitoxidans DSM 13687</name>
    <dbReference type="NCBI Taxonomy" id="1286635"/>
    <lineage>
        <taxon>Bacteria</taxon>
        <taxon>Pseudomonadati</taxon>
        <taxon>Thermodesulfobacteriota</taxon>
        <taxon>Desulfobacteria</taxon>
        <taxon>Desulfobacterales</taxon>
        <taxon>Desulfobacteraceae</taxon>
        <taxon>Desulfotignum</taxon>
    </lineage>
</organism>
<dbReference type="AlphaFoldDB" id="S0FU50"/>
<dbReference type="GO" id="GO:0043190">
    <property type="term" value="C:ATP-binding cassette (ABC) transporter complex"/>
    <property type="evidence" value="ECO:0007669"/>
    <property type="project" value="InterPro"/>
</dbReference>
<feature type="domain" description="ABC transporter" evidence="4">
    <location>
        <begin position="2"/>
        <end position="231"/>
    </location>
</feature>
<dbReference type="InterPro" id="IPR027417">
    <property type="entry name" value="P-loop_NTPase"/>
</dbReference>
<dbReference type="PROSITE" id="PS50893">
    <property type="entry name" value="ABC_TRANSPORTER_2"/>
    <property type="match status" value="1"/>
</dbReference>
<gene>
    <name evidence="5" type="primary">wtpC</name>
    <name evidence="5" type="ORF">Dpo_9c00420</name>
</gene>
<dbReference type="EC" id="3.6.3.-" evidence="5"/>
<dbReference type="RefSeq" id="WP_006967623.1">
    <property type="nucleotide sequence ID" value="NZ_APJX01000009.1"/>
</dbReference>
<dbReference type="InterPro" id="IPR003593">
    <property type="entry name" value="AAA+_ATPase"/>
</dbReference>
<keyword evidence="5" id="KW-0378">Hydrolase</keyword>
<dbReference type="OrthoDB" id="9809450at2"/>
<dbReference type="GO" id="GO:0005524">
    <property type="term" value="F:ATP binding"/>
    <property type="evidence" value="ECO:0007669"/>
    <property type="project" value="UniProtKB-KW"/>
</dbReference>
<evidence type="ECO:0000256" key="3">
    <source>
        <dbReference type="ARBA" id="ARBA00022840"/>
    </source>
</evidence>
<accession>S0FU50</accession>
<dbReference type="InterPro" id="IPR013611">
    <property type="entry name" value="Transp-assoc_OB_typ2"/>
</dbReference>
<dbReference type="SUPFAM" id="SSF52540">
    <property type="entry name" value="P-loop containing nucleoside triphosphate hydrolases"/>
    <property type="match status" value="1"/>
</dbReference>
<evidence type="ECO:0000256" key="2">
    <source>
        <dbReference type="ARBA" id="ARBA00022741"/>
    </source>
</evidence>